<evidence type="ECO:0000313" key="4">
    <source>
        <dbReference type="Proteomes" id="UP001165079"/>
    </source>
</evidence>
<feature type="compositionally biased region" description="Low complexity" evidence="1">
    <location>
        <begin position="46"/>
        <end position="60"/>
    </location>
</feature>
<feature type="transmembrane region" description="Helical" evidence="2">
    <location>
        <begin position="104"/>
        <end position="124"/>
    </location>
</feature>
<dbReference type="Proteomes" id="UP001165079">
    <property type="component" value="Unassembled WGS sequence"/>
</dbReference>
<evidence type="ECO:0000256" key="1">
    <source>
        <dbReference type="SAM" id="MobiDB-lite"/>
    </source>
</evidence>
<gene>
    <name evidence="3" type="ORF">Afil01_39750</name>
</gene>
<keyword evidence="2" id="KW-0472">Membrane</keyword>
<evidence type="ECO:0000313" key="3">
    <source>
        <dbReference type="EMBL" id="GLZ79168.1"/>
    </source>
</evidence>
<name>A0A9W6SNE9_9ACTN</name>
<feature type="transmembrane region" description="Helical" evidence="2">
    <location>
        <begin position="205"/>
        <end position="226"/>
    </location>
</feature>
<keyword evidence="2" id="KW-1133">Transmembrane helix</keyword>
<feature type="compositionally biased region" description="Pro residues" evidence="1">
    <location>
        <begin position="61"/>
        <end position="83"/>
    </location>
</feature>
<comment type="caution">
    <text evidence="3">The sequence shown here is derived from an EMBL/GenBank/DDBJ whole genome shotgun (WGS) entry which is preliminary data.</text>
</comment>
<sequence length="244" mass="25440">MGNPSPGYDPAYQQPSQGQYPQQGQPVYPAQPAEGQPYGQPPAAQPPAYGQPQQPYGQPQQPVPPQYAPPGQPAPGQPVPPPGGYGVPKLGPVRPGGASLAMSMAFVLAGVEFIALALALYRTFSGDHPPFGGDSGVSRIFDLLGYLITIGAIVLLAIGGAGVAGGKDSGRVLTALAAGFFLIANVRQIIFDAGWLINFEFNLEVLFYIQFILSLIGAVAAALATFPLAGRPASRWFAEKTLAR</sequence>
<evidence type="ECO:0000256" key="2">
    <source>
        <dbReference type="SAM" id="Phobius"/>
    </source>
</evidence>
<dbReference type="EMBL" id="BSTX01000002">
    <property type="protein sequence ID" value="GLZ79168.1"/>
    <property type="molecule type" value="Genomic_DNA"/>
</dbReference>
<feature type="transmembrane region" description="Helical" evidence="2">
    <location>
        <begin position="144"/>
        <end position="165"/>
    </location>
</feature>
<keyword evidence="4" id="KW-1185">Reference proteome</keyword>
<proteinExistence type="predicted"/>
<organism evidence="3 4">
    <name type="scientific">Actinorhabdospora filicis</name>
    <dbReference type="NCBI Taxonomy" id="1785913"/>
    <lineage>
        <taxon>Bacteria</taxon>
        <taxon>Bacillati</taxon>
        <taxon>Actinomycetota</taxon>
        <taxon>Actinomycetes</taxon>
        <taxon>Micromonosporales</taxon>
        <taxon>Micromonosporaceae</taxon>
        <taxon>Actinorhabdospora</taxon>
    </lineage>
</organism>
<feature type="region of interest" description="Disordered" evidence="1">
    <location>
        <begin position="1"/>
        <end position="90"/>
    </location>
</feature>
<reference evidence="3" key="1">
    <citation type="submission" date="2023-03" db="EMBL/GenBank/DDBJ databases">
        <title>Actinorhabdospora filicis NBRC 111898.</title>
        <authorList>
            <person name="Ichikawa N."/>
            <person name="Sato H."/>
            <person name="Tonouchi N."/>
        </authorList>
    </citation>
    <scope>NUCLEOTIDE SEQUENCE</scope>
    <source>
        <strain evidence="3">NBRC 111898</strain>
    </source>
</reference>
<dbReference type="RefSeq" id="WP_285664290.1">
    <property type="nucleotide sequence ID" value="NZ_BSTX01000002.1"/>
</dbReference>
<feature type="transmembrane region" description="Helical" evidence="2">
    <location>
        <begin position="172"/>
        <end position="190"/>
    </location>
</feature>
<protein>
    <submittedName>
        <fullName evidence="3">Uncharacterized protein</fullName>
    </submittedName>
</protein>
<dbReference type="AlphaFoldDB" id="A0A9W6SNE9"/>
<keyword evidence="2" id="KW-0812">Transmembrane</keyword>
<accession>A0A9W6SNE9</accession>
<feature type="compositionally biased region" description="Low complexity" evidence="1">
    <location>
        <begin position="10"/>
        <end position="38"/>
    </location>
</feature>